<dbReference type="Proteomes" id="UP000811246">
    <property type="component" value="Chromosome 1"/>
</dbReference>
<reference evidence="1" key="1">
    <citation type="submission" date="2021-01" db="EMBL/GenBank/DDBJ databases">
        <authorList>
            <person name="Lovell J.T."/>
            <person name="Bentley N."/>
            <person name="Bhattarai G."/>
            <person name="Jenkins J.W."/>
            <person name="Sreedasyam A."/>
            <person name="Alarcon Y."/>
            <person name="Bock C."/>
            <person name="Boston L."/>
            <person name="Carlson J."/>
            <person name="Cervantes K."/>
            <person name="Clermont K."/>
            <person name="Krom N."/>
            <person name="Kubenka K."/>
            <person name="Mamidi S."/>
            <person name="Mattison C."/>
            <person name="Monteros M."/>
            <person name="Pisani C."/>
            <person name="Plott C."/>
            <person name="Rajasekar S."/>
            <person name="Rhein H.S."/>
            <person name="Rohla C."/>
            <person name="Song M."/>
            <person name="Hilaire R.S."/>
            <person name="Shu S."/>
            <person name="Wells L."/>
            <person name="Wang X."/>
            <person name="Webber J."/>
            <person name="Heerema R.J."/>
            <person name="Klein P."/>
            <person name="Conner P."/>
            <person name="Grauke L."/>
            <person name="Grimwood J."/>
            <person name="Schmutz J."/>
            <person name="Randall J.J."/>
        </authorList>
    </citation>
    <scope>NUCLEOTIDE SEQUENCE</scope>
    <source>
        <tissue evidence="1">Leaf</tissue>
    </source>
</reference>
<dbReference type="EMBL" id="CM031825">
    <property type="protein sequence ID" value="KAG6729270.1"/>
    <property type="molecule type" value="Genomic_DNA"/>
</dbReference>
<proteinExistence type="predicted"/>
<evidence type="ECO:0000313" key="1">
    <source>
        <dbReference type="EMBL" id="KAG6729270.1"/>
    </source>
</evidence>
<sequence>MVLLSPGWLRTYKAQLANLLSIFSFTPSQIETDLCEAFRVF</sequence>
<accession>A0A922G107</accession>
<protein>
    <submittedName>
        <fullName evidence="1">Uncharacterized protein</fullName>
    </submittedName>
</protein>
<dbReference type="AlphaFoldDB" id="A0A922G107"/>
<organism evidence="1 2">
    <name type="scientific">Carya illinoinensis</name>
    <name type="common">Pecan</name>
    <dbReference type="NCBI Taxonomy" id="32201"/>
    <lineage>
        <taxon>Eukaryota</taxon>
        <taxon>Viridiplantae</taxon>
        <taxon>Streptophyta</taxon>
        <taxon>Embryophyta</taxon>
        <taxon>Tracheophyta</taxon>
        <taxon>Spermatophyta</taxon>
        <taxon>Magnoliopsida</taxon>
        <taxon>eudicotyledons</taxon>
        <taxon>Gunneridae</taxon>
        <taxon>Pentapetalae</taxon>
        <taxon>rosids</taxon>
        <taxon>fabids</taxon>
        <taxon>Fagales</taxon>
        <taxon>Juglandaceae</taxon>
        <taxon>Carya</taxon>
    </lineage>
</organism>
<name>A0A922G107_CARIL</name>
<comment type="caution">
    <text evidence="1">The sequence shown here is derived from an EMBL/GenBank/DDBJ whole genome shotgun (WGS) entry which is preliminary data.</text>
</comment>
<evidence type="ECO:0000313" key="2">
    <source>
        <dbReference type="Proteomes" id="UP000811246"/>
    </source>
</evidence>
<gene>
    <name evidence="1" type="ORF">I3842_01G019000</name>
</gene>